<dbReference type="Proteomes" id="UP000002640">
    <property type="component" value="Unassembled WGS sequence"/>
</dbReference>
<proteinExistence type="predicted"/>
<feature type="non-terminal residue" evidence="1">
    <location>
        <position position="1"/>
    </location>
</feature>
<dbReference type="KEGG" id="psoj:PHYSODRAFT_407790"/>
<feature type="non-terminal residue" evidence="1">
    <location>
        <position position="188"/>
    </location>
</feature>
<dbReference type="RefSeq" id="XP_009535686.1">
    <property type="nucleotide sequence ID" value="XM_009537391.1"/>
</dbReference>
<organism evidence="1 2">
    <name type="scientific">Phytophthora sojae (strain P6497)</name>
    <name type="common">Soybean stem and root rot agent</name>
    <name type="synonym">Phytophthora megasperma f. sp. glycines</name>
    <dbReference type="NCBI Taxonomy" id="1094619"/>
    <lineage>
        <taxon>Eukaryota</taxon>
        <taxon>Sar</taxon>
        <taxon>Stramenopiles</taxon>
        <taxon>Oomycota</taxon>
        <taxon>Peronosporomycetes</taxon>
        <taxon>Peronosporales</taxon>
        <taxon>Peronosporaceae</taxon>
        <taxon>Phytophthora</taxon>
    </lineage>
</organism>
<dbReference type="AlphaFoldDB" id="G5A6U8"/>
<accession>G5A6U8</accession>
<protein>
    <submittedName>
        <fullName evidence="1">Uncharacterized protein</fullName>
    </submittedName>
</protein>
<name>G5A6U8_PHYSP</name>
<evidence type="ECO:0000313" key="2">
    <source>
        <dbReference type="Proteomes" id="UP000002640"/>
    </source>
</evidence>
<keyword evidence="2" id="KW-1185">Reference proteome</keyword>
<dbReference type="EMBL" id="JH159160">
    <property type="protein sequence ID" value="EGZ09053.1"/>
    <property type="molecule type" value="Genomic_DNA"/>
</dbReference>
<sequence>ATKAPKYDENGGFDLYRARLESYLRQRDCWNVVLGTEGPDAQNAERQRIYEERNLFARDTLLFGLLPKDAKKICTLVRVTEMWTAFERDKTRRDFANSICIGAKLYGAKYAKGMNMDKYLEDLEDYRRQLENMNDPITDADMASIILTGVEGTHRNVVRMFNRDVNPPDLERVLNTLRSEAEMDEAEE</sequence>
<reference evidence="1 2" key="1">
    <citation type="journal article" date="2006" name="Science">
        <title>Phytophthora genome sequences uncover evolutionary origins and mechanisms of pathogenesis.</title>
        <authorList>
            <person name="Tyler B.M."/>
            <person name="Tripathy S."/>
            <person name="Zhang X."/>
            <person name="Dehal P."/>
            <person name="Jiang R.H."/>
            <person name="Aerts A."/>
            <person name="Arredondo F.D."/>
            <person name="Baxter L."/>
            <person name="Bensasson D."/>
            <person name="Beynon J.L."/>
            <person name="Chapman J."/>
            <person name="Damasceno C.M."/>
            <person name="Dorrance A.E."/>
            <person name="Dou D."/>
            <person name="Dickerman A.W."/>
            <person name="Dubchak I.L."/>
            <person name="Garbelotto M."/>
            <person name="Gijzen M."/>
            <person name="Gordon S.G."/>
            <person name="Govers F."/>
            <person name="Grunwald N.J."/>
            <person name="Huang W."/>
            <person name="Ivors K.L."/>
            <person name="Jones R.W."/>
            <person name="Kamoun S."/>
            <person name="Krampis K."/>
            <person name="Lamour K.H."/>
            <person name="Lee M.K."/>
            <person name="McDonald W.H."/>
            <person name="Medina M."/>
            <person name="Meijer H.J."/>
            <person name="Nordberg E.K."/>
            <person name="Maclean D.J."/>
            <person name="Ospina-Giraldo M.D."/>
            <person name="Morris P.F."/>
            <person name="Phuntumart V."/>
            <person name="Putnam N.H."/>
            <person name="Rash S."/>
            <person name="Rose J.K."/>
            <person name="Sakihama Y."/>
            <person name="Salamov A.A."/>
            <person name="Savidor A."/>
            <person name="Scheuring C.F."/>
            <person name="Smith B.M."/>
            <person name="Sobral B.W."/>
            <person name="Terry A."/>
            <person name="Torto-Alalibo T.A."/>
            <person name="Win J."/>
            <person name="Xu Z."/>
            <person name="Zhang H."/>
            <person name="Grigoriev I.V."/>
            <person name="Rokhsar D.S."/>
            <person name="Boore J.L."/>
        </authorList>
    </citation>
    <scope>NUCLEOTIDE SEQUENCE [LARGE SCALE GENOMIC DNA]</scope>
    <source>
        <strain evidence="1 2">P6497</strain>
    </source>
</reference>
<dbReference type="STRING" id="1094619.G5A6U8"/>
<gene>
    <name evidence="1" type="ORF">PHYSODRAFT_407790</name>
</gene>
<evidence type="ECO:0000313" key="1">
    <source>
        <dbReference type="EMBL" id="EGZ09053.1"/>
    </source>
</evidence>
<dbReference type="GeneID" id="20651539"/>
<dbReference type="OMA" id="NARRGEQ"/>
<dbReference type="InParanoid" id="G5A6U8"/>
<dbReference type="Pfam" id="PF14223">
    <property type="entry name" value="Retrotran_gag_2"/>
    <property type="match status" value="1"/>
</dbReference>